<dbReference type="EMBL" id="GG745382">
    <property type="protein sequence ID" value="KNE72670.1"/>
    <property type="molecule type" value="Genomic_DNA"/>
</dbReference>
<evidence type="ECO:0000313" key="8">
    <source>
        <dbReference type="Proteomes" id="UP000054350"/>
    </source>
</evidence>
<feature type="repeat" description="WD" evidence="5">
    <location>
        <begin position="375"/>
        <end position="407"/>
    </location>
</feature>
<keyword evidence="2 5" id="KW-0853">WD repeat</keyword>
<dbReference type="PRINTS" id="PR00320">
    <property type="entry name" value="GPROTEINBRPT"/>
</dbReference>
<feature type="repeat" description="WD" evidence="5">
    <location>
        <begin position="207"/>
        <end position="253"/>
    </location>
</feature>
<feature type="repeat" description="WD" evidence="5">
    <location>
        <begin position="118"/>
        <end position="159"/>
    </location>
</feature>
<accession>A0A0L0TDC1</accession>
<dbReference type="InterPro" id="IPR012972">
    <property type="entry name" value="NLE"/>
</dbReference>
<dbReference type="GO" id="GO:0000027">
    <property type="term" value="P:ribosomal large subunit assembly"/>
    <property type="evidence" value="ECO:0007669"/>
    <property type="project" value="TreeGrafter"/>
</dbReference>
<dbReference type="InterPro" id="IPR015943">
    <property type="entry name" value="WD40/YVTN_repeat-like_dom_sf"/>
</dbReference>
<feature type="domain" description="NLE" evidence="6">
    <location>
        <begin position="24"/>
        <end position="81"/>
    </location>
</feature>
<reference evidence="8" key="2">
    <citation type="submission" date="2009-11" db="EMBL/GenBank/DDBJ databases">
        <title>The Genome Sequence of Allomyces macrogynus strain ATCC 38327.</title>
        <authorList>
            <consortium name="The Broad Institute Genome Sequencing Platform"/>
            <person name="Russ C."/>
            <person name="Cuomo C."/>
            <person name="Shea T."/>
            <person name="Young S.K."/>
            <person name="Zeng Q."/>
            <person name="Koehrsen M."/>
            <person name="Haas B."/>
            <person name="Borodovsky M."/>
            <person name="Guigo R."/>
            <person name="Alvarado L."/>
            <person name="Berlin A."/>
            <person name="Borenstein D."/>
            <person name="Chen Z."/>
            <person name="Engels R."/>
            <person name="Freedman E."/>
            <person name="Gellesch M."/>
            <person name="Goldberg J."/>
            <person name="Griggs A."/>
            <person name="Gujja S."/>
            <person name="Heiman D."/>
            <person name="Hepburn T."/>
            <person name="Howarth C."/>
            <person name="Jen D."/>
            <person name="Larson L."/>
            <person name="Lewis B."/>
            <person name="Mehta T."/>
            <person name="Park D."/>
            <person name="Pearson M."/>
            <person name="Roberts A."/>
            <person name="Saif S."/>
            <person name="Shenoy N."/>
            <person name="Sisk P."/>
            <person name="Stolte C."/>
            <person name="Sykes S."/>
            <person name="Walk T."/>
            <person name="White J."/>
            <person name="Yandava C."/>
            <person name="Burger G."/>
            <person name="Gray M.W."/>
            <person name="Holland P.W.H."/>
            <person name="King N."/>
            <person name="Lang F.B.F."/>
            <person name="Roger A.J."/>
            <person name="Ruiz-Trillo I."/>
            <person name="Lander E."/>
            <person name="Nusbaum C."/>
        </authorList>
    </citation>
    <scope>NUCLEOTIDE SEQUENCE [LARGE SCALE GENOMIC DNA]</scope>
    <source>
        <strain evidence="8">ATCC 38327</strain>
    </source>
</reference>
<dbReference type="PROSITE" id="PS00678">
    <property type="entry name" value="WD_REPEATS_1"/>
    <property type="match status" value="4"/>
</dbReference>
<dbReference type="OrthoDB" id="10267436at2759"/>
<dbReference type="VEuPathDB" id="FungiDB:AMAG_16430"/>
<dbReference type="InterPro" id="IPR001632">
    <property type="entry name" value="WD40_G-protein_beta-like"/>
</dbReference>
<feature type="repeat" description="WD" evidence="5">
    <location>
        <begin position="254"/>
        <end position="294"/>
    </location>
</feature>
<evidence type="ECO:0000256" key="2">
    <source>
        <dbReference type="ARBA" id="ARBA00022574"/>
    </source>
</evidence>
<gene>
    <name evidence="7" type="ORF">AMAG_16430</name>
</gene>
<dbReference type="Gene3D" id="2.130.10.10">
    <property type="entry name" value="YVTN repeat-like/Quinoprotein amine dehydrogenase"/>
    <property type="match status" value="1"/>
</dbReference>
<dbReference type="GO" id="GO:0005730">
    <property type="term" value="C:nucleolus"/>
    <property type="evidence" value="ECO:0007669"/>
    <property type="project" value="UniProtKB-SubCell"/>
</dbReference>
<evidence type="ECO:0000259" key="6">
    <source>
        <dbReference type="Pfam" id="PF08154"/>
    </source>
</evidence>
<reference evidence="7 8" key="1">
    <citation type="submission" date="2009-11" db="EMBL/GenBank/DDBJ databases">
        <title>Annotation of Allomyces macrogynus ATCC 38327.</title>
        <authorList>
            <consortium name="The Broad Institute Genome Sequencing Platform"/>
            <person name="Russ C."/>
            <person name="Cuomo C."/>
            <person name="Burger G."/>
            <person name="Gray M.W."/>
            <person name="Holland P.W.H."/>
            <person name="King N."/>
            <person name="Lang F.B.F."/>
            <person name="Roger A.J."/>
            <person name="Ruiz-Trillo I."/>
            <person name="Young S.K."/>
            <person name="Zeng Q."/>
            <person name="Gargeya S."/>
            <person name="Fitzgerald M."/>
            <person name="Haas B."/>
            <person name="Abouelleil A."/>
            <person name="Alvarado L."/>
            <person name="Arachchi H.M."/>
            <person name="Berlin A."/>
            <person name="Chapman S.B."/>
            <person name="Gearin G."/>
            <person name="Goldberg J."/>
            <person name="Griggs A."/>
            <person name="Gujja S."/>
            <person name="Hansen M."/>
            <person name="Heiman D."/>
            <person name="Howarth C."/>
            <person name="Larimer J."/>
            <person name="Lui A."/>
            <person name="MacDonald P.J.P."/>
            <person name="McCowen C."/>
            <person name="Montmayeur A."/>
            <person name="Murphy C."/>
            <person name="Neiman D."/>
            <person name="Pearson M."/>
            <person name="Priest M."/>
            <person name="Roberts A."/>
            <person name="Saif S."/>
            <person name="Shea T."/>
            <person name="Sisk P."/>
            <person name="Stolte C."/>
            <person name="Sykes S."/>
            <person name="Wortman J."/>
            <person name="Nusbaum C."/>
            <person name="Birren B."/>
        </authorList>
    </citation>
    <scope>NUCLEOTIDE SEQUENCE [LARGE SCALE GENOMIC DNA]</scope>
    <source>
        <strain evidence="7 8">ATCC 38327</strain>
    </source>
</reference>
<protein>
    <recommendedName>
        <fullName evidence="6">NLE domain-containing protein</fullName>
    </recommendedName>
</protein>
<dbReference type="InterPro" id="IPR019775">
    <property type="entry name" value="WD40_repeat_CS"/>
</dbReference>
<dbReference type="STRING" id="578462.A0A0L0TDC1"/>
<dbReference type="OMA" id="VLCAEWE"/>
<dbReference type="PRINTS" id="PR00319">
    <property type="entry name" value="GPROTEINB"/>
</dbReference>
<sequence>MTTAAPPVLSAPAHGAPAAPARTVLAQFRSKDGEPTGPPLQLPTTTTAKELALVLNQLLANDEPLPYTFTVDDEEILTSIDHDVLTKQHKSTESTLIIEYTPQAVFRVRAVTRCGATMTGHSDAVLSVHFAPDSRTVASGSGDATVRVWDLDTATPKATLKAHTNWVLSVAWSPDGNTIASGGMDGLVCLWDARTAKGTSTKPLAVLKGHRDAVTCLAWEPMHTNAACSRLASGSRDGTVRIWDTRSRTTEFALAQHTKAITCVKWGGEGLIYTASRDCSIKTWSASDGKLVRTLAGHGHWVNTMALSSETLLRTGPYDHASAGKKWSNATEAAEVARERYRTGHKGAERLVSGSDDFTLFLWTPSASKQATTRMTGHQALVNHVTFSPSGARIASASFDKSIKVWDGFTGKFLFGLRGHVGAVYQCVFSADERLLMSASKDSTCKVWDMRTKKLKGDLPGHADEVYAVDWAPDGERACSGSKDRSLKLWRQ</sequence>
<keyword evidence="3" id="KW-0677">Repeat</keyword>
<comment type="subcellular location">
    <subcellularLocation>
        <location evidence="1">Nucleus</location>
        <location evidence="1">Nucleolus</location>
    </subcellularLocation>
</comment>
<dbReference type="eggNOG" id="KOG0271">
    <property type="taxonomic scope" value="Eukaryota"/>
</dbReference>
<dbReference type="Pfam" id="PF08154">
    <property type="entry name" value="NLE"/>
    <property type="match status" value="1"/>
</dbReference>
<dbReference type="InterPro" id="IPR036322">
    <property type="entry name" value="WD40_repeat_dom_sf"/>
</dbReference>
<feature type="repeat" description="WD" evidence="5">
    <location>
        <begin position="459"/>
        <end position="492"/>
    </location>
</feature>
<dbReference type="PANTHER" id="PTHR19848">
    <property type="entry name" value="WD40 REPEAT PROTEIN"/>
    <property type="match status" value="1"/>
</dbReference>
<proteinExistence type="predicted"/>
<dbReference type="CDD" id="cd00200">
    <property type="entry name" value="WD40"/>
    <property type="match status" value="1"/>
</dbReference>
<dbReference type="InterPro" id="IPR020472">
    <property type="entry name" value="WD40_PAC1"/>
</dbReference>
<dbReference type="SUPFAM" id="SSF50978">
    <property type="entry name" value="WD40 repeat-like"/>
    <property type="match status" value="2"/>
</dbReference>
<feature type="repeat" description="WD" evidence="5">
    <location>
        <begin position="160"/>
        <end position="201"/>
    </location>
</feature>
<evidence type="ECO:0000256" key="3">
    <source>
        <dbReference type="ARBA" id="ARBA00022737"/>
    </source>
</evidence>
<dbReference type="PROSITE" id="PS50294">
    <property type="entry name" value="WD_REPEATS_REGION"/>
    <property type="match status" value="6"/>
</dbReference>
<dbReference type="Pfam" id="PF00400">
    <property type="entry name" value="WD40"/>
    <property type="match status" value="7"/>
</dbReference>
<dbReference type="PROSITE" id="PS50082">
    <property type="entry name" value="WD_REPEATS_2"/>
    <property type="match status" value="7"/>
</dbReference>
<keyword evidence="8" id="KW-1185">Reference proteome</keyword>
<dbReference type="InterPro" id="IPR001680">
    <property type="entry name" value="WD40_rpt"/>
</dbReference>
<dbReference type="SMART" id="SM00320">
    <property type="entry name" value="WD40"/>
    <property type="match status" value="8"/>
</dbReference>
<evidence type="ECO:0000313" key="7">
    <source>
        <dbReference type="EMBL" id="KNE72670.1"/>
    </source>
</evidence>
<dbReference type="AlphaFoldDB" id="A0A0L0TDC1"/>
<dbReference type="Proteomes" id="UP000054350">
    <property type="component" value="Unassembled WGS sequence"/>
</dbReference>
<feature type="repeat" description="WD" evidence="5">
    <location>
        <begin position="417"/>
        <end position="458"/>
    </location>
</feature>
<keyword evidence="4" id="KW-0539">Nucleus</keyword>
<evidence type="ECO:0000256" key="5">
    <source>
        <dbReference type="PROSITE-ProRule" id="PRU00221"/>
    </source>
</evidence>
<dbReference type="PANTHER" id="PTHR19848:SF0">
    <property type="entry name" value="NOTCHLESS PROTEIN HOMOLOG 1"/>
    <property type="match status" value="1"/>
</dbReference>
<evidence type="ECO:0000256" key="1">
    <source>
        <dbReference type="ARBA" id="ARBA00004604"/>
    </source>
</evidence>
<organism evidence="7 8">
    <name type="scientific">Allomyces macrogynus (strain ATCC 38327)</name>
    <name type="common">Allomyces javanicus var. macrogynus</name>
    <dbReference type="NCBI Taxonomy" id="578462"/>
    <lineage>
        <taxon>Eukaryota</taxon>
        <taxon>Fungi</taxon>
        <taxon>Fungi incertae sedis</taxon>
        <taxon>Blastocladiomycota</taxon>
        <taxon>Blastocladiomycetes</taxon>
        <taxon>Blastocladiales</taxon>
        <taxon>Blastocladiaceae</taxon>
        <taxon>Allomyces</taxon>
    </lineage>
</organism>
<evidence type="ECO:0000256" key="4">
    <source>
        <dbReference type="ARBA" id="ARBA00023242"/>
    </source>
</evidence>
<name>A0A0L0TDC1_ALLM3</name>